<dbReference type="RefSeq" id="WP_110313790.1">
    <property type="nucleotide sequence ID" value="NZ_QJKC01000026.1"/>
</dbReference>
<accession>A0A318IVF3</accession>
<sequence>MHPARCPPASAAVDLLQLPNVGPAMAADFHLLGYHSPQSLRQADPYMLYQALCQQTGVRHDPCVLDVFIAVAHYLQQDEALPWWHFTAQRKAALAARAVGSAWPLVQ</sequence>
<dbReference type="Gene3D" id="1.10.150.20">
    <property type="entry name" value="5' to 3' exonuclease, C-terminal subdomain"/>
    <property type="match status" value="1"/>
</dbReference>
<dbReference type="EMBL" id="QJKC01000026">
    <property type="protein sequence ID" value="PXX40166.1"/>
    <property type="molecule type" value="Genomic_DNA"/>
</dbReference>
<dbReference type="InterPro" id="IPR021725">
    <property type="entry name" value="Cdd1"/>
</dbReference>
<gene>
    <name evidence="1" type="ORF">DFR38_12641</name>
</gene>
<dbReference type="Pfam" id="PF11731">
    <property type="entry name" value="Cdd1"/>
    <property type="match status" value="1"/>
</dbReference>
<dbReference type="OrthoDB" id="7173324at2"/>
<evidence type="ECO:0000313" key="1">
    <source>
        <dbReference type="EMBL" id="PXX40166.1"/>
    </source>
</evidence>
<dbReference type="Proteomes" id="UP000248395">
    <property type="component" value="Unassembled WGS sequence"/>
</dbReference>
<reference evidence="1 2" key="1">
    <citation type="submission" date="2018-05" db="EMBL/GenBank/DDBJ databases">
        <title>Genomic Encyclopedia of Type Strains, Phase IV (KMG-IV): sequencing the most valuable type-strain genomes for metagenomic binning, comparative biology and taxonomic classification.</title>
        <authorList>
            <person name="Goeker M."/>
        </authorList>
    </citation>
    <scope>NUCLEOTIDE SEQUENCE [LARGE SCALE GENOMIC DNA]</scope>
    <source>
        <strain evidence="1 2">DSM 25134</strain>
    </source>
</reference>
<name>A0A318IVF3_9NEIS</name>
<proteinExistence type="predicted"/>
<evidence type="ECO:0000313" key="2">
    <source>
        <dbReference type="Proteomes" id="UP000248395"/>
    </source>
</evidence>
<dbReference type="AlphaFoldDB" id="A0A318IVF3"/>
<organism evidence="1 2">
    <name type="scientific">Aquitalea magnusonii</name>
    <dbReference type="NCBI Taxonomy" id="332411"/>
    <lineage>
        <taxon>Bacteria</taxon>
        <taxon>Pseudomonadati</taxon>
        <taxon>Pseudomonadota</taxon>
        <taxon>Betaproteobacteria</taxon>
        <taxon>Neisseriales</taxon>
        <taxon>Chromobacteriaceae</taxon>
        <taxon>Aquitalea</taxon>
    </lineage>
</organism>
<keyword evidence="2" id="KW-1185">Reference proteome</keyword>
<comment type="caution">
    <text evidence="1">The sequence shown here is derived from an EMBL/GenBank/DDBJ whole genome shotgun (WGS) entry which is preliminary data.</text>
</comment>
<protein>
    <submittedName>
        <fullName evidence="1">Pathogenicity locus Cdd1 protein</fullName>
    </submittedName>
</protein>